<feature type="domain" description="DUS-like FMN-binding" evidence="11">
    <location>
        <begin position="11"/>
        <end position="256"/>
    </location>
</feature>
<dbReference type="InterPro" id="IPR035587">
    <property type="entry name" value="DUS-like_FMN-bd"/>
</dbReference>
<comment type="function">
    <text evidence="9">Catalyzes the synthesis of 5,6-dihydrouridine (D), a modified base found in the D-loop of most tRNAs, via the reduction of the C5-C6 double bond in target uridines. Specifically modifies U16 in tRNAs.</text>
</comment>
<feature type="site" description="Interacts with tRNA; defines subfamily-specific binding signature" evidence="9">
    <location>
        <position position="283"/>
    </location>
</feature>
<feature type="site" description="Interacts with tRNA; defines subfamily-specific binding signature" evidence="9">
    <location>
        <position position="42"/>
    </location>
</feature>
<feature type="binding site" evidence="9">
    <location>
        <position position="75"/>
    </location>
    <ligand>
        <name>FMN</name>
        <dbReference type="ChEBI" id="CHEBI:58210"/>
    </ligand>
</feature>
<evidence type="ECO:0000256" key="6">
    <source>
        <dbReference type="ARBA" id="ARBA00022857"/>
    </source>
</evidence>
<dbReference type="InterPro" id="IPR001269">
    <property type="entry name" value="DUS_fam"/>
</dbReference>
<feature type="site" description="Interacts with tRNA" evidence="9">
    <location>
        <position position="183"/>
    </location>
</feature>
<dbReference type="InterPro" id="IPR018517">
    <property type="entry name" value="tRNA_hU_synthase_CS"/>
</dbReference>
<evidence type="ECO:0000256" key="7">
    <source>
        <dbReference type="ARBA" id="ARBA00022884"/>
    </source>
</evidence>
<feature type="binding site" evidence="9">
    <location>
        <begin position="230"/>
        <end position="231"/>
    </location>
    <ligand>
        <name>FMN</name>
        <dbReference type="ChEBI" id="CHEBI:58210"/>
    </ligand>
</feature>
<sequence>MITASTPGRLMLAPMEGLVDVILRDLLTRMGGVDTCVTEFIRVTDTLLPNRTYYRMCPELLQGARTAAGVPVWVQLLGSDPEALARNARRAAKLGAPVIDLNFGCPAKTVNRHCGGAALLVDPERIHRIVAAVRAAVPPQIPVTAKMRLGLQDRSLMFDNASAIESAGASLLTIHARTKVEGYRPPAYWEEIARIGERVQIPLVANGEVWTLEDYDRCRQQSGCVDVMLGRGLVSQPWLALQIRARQQGLPIPEPSLALLSPWLLAFWSRCLNHLSFNFALGRSKQWLKMLCRGVPALQAELAELQRETCPMGFGQRLLQLSDSEAARQHQVDSQPSAA</sequence>
<dbReference type="Gene3D" id="3.20.20.70">
    <property type="entry name" value="Aldolase class I"/>
    <property type="match status" value="1"/>
</dbReference>
<evidence type="ECO:0000256" key="8">
    <source>
        <dbReference type="ARBA" id="ARBA00023002"/>
    </source>
</evidence>
<feature type="active site" description="Proton donor" evidence="9">
    <location>
        <position position="105"/>
    </location>
</feature>
<keyword evidence="2 9" id="KW-0820">tRNA-binding</keyword>
<gene>
    <name evidence="9" type="primary">dusC</name>
    <name evidence="12" type="ORF">ACFFLH_01450</name>
</gene>
<dbReference type="PROSITE" id="PS01136">
    <property type="entry name" value="UPF0034"/>
    <property type="match status" value="1"/>
</dbReference>
<keyword evidence="6 9" id="KW-0521">NADP</keyword>
<dbReference type="HAMAP" id="MF_02043">
    <property type="entry name" value="DusC_subfam"/>
    <property type="match status" value="1"/>
</dbReference>
<protein>
    <recommendedName>
        <fullName evidence="9">tRNA-dihydrouridine(16) synthase</fullName>
        <ecNumber evidence="9">1.3.1.-</ecNumber>
    </recommendedName>
    <alternativeName>
        <fullName evidence="9">U16-specific dihydrouridine synthase</fullName>
        <shortName evidence="9">U16-specific Dus</shortName>
    </alternativeName>
    <alternativeName>
        <fullName evidence="9">tRNA-dihydrouridine synthase C</fullName>
    </alternativeName>
</protein>
<dbReference type="Proteomes" id="UP001589628">
    <property type="component" value="Unassembled WGS sequence"/>
</dbReference>
<evidence type="ECO:0000313" key="12">
    <source>
        <dbReference type="EMBL" id="MFB9885077.1"/>
    </source>
</evidence>
<dbReference type="InterPro" id="IPR032886">
    <property type="entry name" value="DusC"/>
</dbReference>
<accession>A0ABV5Z738</accession>
<reference evidence="12 13" key="1">
    <citation type="submission" date="2024-09" db="EMBL/GenBank/DDBJ databases">
        <authorList>
            <person name="Sun Q."/>
            <person name="Mori K."/>
        </authorList>
    </citation>
    <scope>NUCLEOTIDE SEQUENCE [LARGE SCALE GENOMIC DNA]</scope>
    <source>
        <strain evidence="12 13">ATCC 51285</strain>
    </source>
</reference>
<name>A0ABV5Z738_9GAMM</name>
<comment type="catalytic activity">
    <reaction evidence="9">
        <text>5,6-dihydrouridine(16) in tRNA + NAD(+) = uridine(16) in tRNA + NADH + H(+)</text>
        <dbReference type="Rhea" id="RHEA:53380"/>
        <dbReference type="Rhea" id="RHEA-COMP:13543"/>
        <dbReference type="Rhea" id="RHEA-COMP:13544"/>
        <dbReference type="ChEBI" id="CHEBI:15378"/>
        <dbReference type="ChEBI" id="CHEBI:57540"/>
        <dbReference type="ChEBI" id="CHEBI:57945"/>
        <dbReference type="ChEBI" id="CHEBI:65315"/>
        <dbReference type="ChEBI" id="CHEBI:74443"/>
    </reaction>
</comment>
<organism evidence="12 13">
    <name type="scientific">Balneatrix alpica</name>
    <dbReference type="NCBI Taxonomy" id="75684"/>
    <lineage>
        <taxon>Bacteria</taxon>
        <taxon>Pseudomonadati</taxon>
        <taxon>Pseudomonadota</taxon>
        <taxon>Gammaproteobacteria</taxon>
        <taxon>Oceanospirillales</taxon>
        <taxon>Balneatrichaceae</taxon>
        <taxon>Balneatrix</taxon>
    </lineage>
</organism>
<comment type="cofactor">
    <cofactor evidence="1 9 10">
        <name>FMN</name>
        <dbReference type="ChEBI" id="CHEBI:58210"/>
    </cofactor>
</comment>
<evidence type="ECO:0000256" key="2">
    <source>
        <dbReference type="ARBA" id="ARBA00022555"/>
    </source>
</evidence>
<keyword evidence="13" id="KW-1185">Reference proteome</keyword>
<dbReference type="Pfam" id="PF01207">
    <property type="entry name" value="Dus"/>
    <property type="match status" value="1"/>
</dbReference>
<dbReference type="CDD" id="cd02801">
    <property type="entry name" value="DUS_like_FMN"/>
    <property type="match status" value="1"/>
</dbReference>
<evidence type="ECO:0000256" key="10">
    <source>
        <dbReference type="PIRNR" id="PIRNR006621"/>
    </source>
</evidence>
<keyword evidence="3 9" id="KW-0285">Flavoprotein</keyword>
<comment type="caution">
    <text evidence="12">The sequence shown here is derived from an EMBL/GenBank/DDBJ whole genome shotgun (WGS) entry which is preliminary data.</text>
</comment>
<comment type="similarity">
    <text evidence="9">Belongs to the Dus family. DusC subfamily.</text>
</comment>
<dbReference type="EMBL" id="JBHLZN010000001">
    <property type="protein sequence ID" value="MFB9885077.1"/>
    <property type="molecule type" value="Genomic_DNA"/>
</dbReference>
<dbReference type="RefSeq" id="WP_051527740.1">
    <property type="nucleotide sequence ID" value="NZ_JBHLZN010000001.1"/>
</dbReference>
<dbReference type="PANTHER" id="PTHR11082:SF26">
    <property type="entry name" value="TRNA-DIHYDROURIDINE(16) SYNTHASE"/>
    <property type="match status" value="1"/>
</dbReference>
<keyword evidence="5 9" id="KW-0819">tRNA processing</keyword>
<dbReference type="PIRSF" id="PIRSF006621">
    <property type="entry name" value="Dus"/>
    <property type="match status" value="1"/>
</dbReference>
<evidence type="ECO:0000256" key="1">
    <source>
        <dbReference type="ARBA" id="ARBA00001917"/>
    </source>
</evidence>
<proteinExistence type="inferred from homology"/>
<feature type="site" description="Interacts with tRNA; defines subfamily-specific binding signature" evidence="9">
    <location>
        <position position="285"/>
    </location>
</feature>
<dbReference type="SUPFAM" id="SSF51395">
    <property type="entry name" value="FMN-linked oxidoreductases"/>
    <property type="match status" value="1"/>
</dbReference>
<dbReference type="InterPro" id="IPR013785">
    <property type="entry name" value="Aldolase_TIM"/>
</dbReference>
<evidence type="ECO:0000256" key="5">
    <source>
        <dbReference type="ARBA" id="ARBA00022694"/>
    </source>
</evidence>
<feature type="site" description="Interacts with tRNA" evidence="9">
    <location>
        <position position="102"/>
    </location>
</feature>
<keyword evidence="8 9" id="KW-0560">Oxidoreductase</keyword>
<evidence type="ECO:0000259" key="11">
    <source>
        <dbReference type="Pfam" id="PF01207"/>
    </source>
</evidence>
<evidence type="ECO:0000256" key="4">
    <source>
        <dbReference type="ARBA" id="ARBA00022643"/>
    </source>
</evidence>
<feature type="binding site" evidence="9">
    <location>
        <begin position="206"/>
        <end position="208"/>
    </location>
    <ligand>
        <name>FMN</name>
        <dbReference type="ChEBI" id="CHEBI:58210"/>
    </ligand>
</feature>
<comment type="similarity">
    <text evidence="10">Belongs to the dus family.</text>
</comment>
<comment type="catalytic activity">
    <reaction evidence="9">
        <text>5,6-dihydrouridine(16) in tRNA + NADP(+) = uridine(16) in tRNA + NADPH + H(+)</text>
        <dbReference type="Rhea" id="RHEA:53376"/>
        <dbReference type="Rhea" id="RHEA-COMP:13543"/>
        <dbReference type="Rhea" id="RHEA-COMP:13544"/>
        <dbReference type="ChEBI" id="CHEBI:15378"/>
        <dbReference type="ChEBI" id="CHEBI:57783"/>
        <dbReference type="ChEBI" id="CHEBI:58349"/>
        <dbReference type="ChEBI" id="CHEBI:65315"/>
        <dbReference type="ChEBI" id="CHEBI:74443"/>
    </reaction>
</comment>
<dbReference type="PANTHER" id="PTHR11082">
    <property type="entry name" value="TRNA-DIHYDROURIDINE SYNTHASE"/>
    <property type="match status" value="1"/>
</dbReference>
<keyword evidence="4 9" id="KW-0288">FMN</keyword>
<evidence type="ECO:0000256" key="9">
    <source>
        <dbReference type="HAMAP-Rule" id="MF_02043"/>
    </source>
</evidence>
<comment type="caution">
    <text evidence="9">Lacks conserved residue(s) required for the propagation of feature annotation.</text>
</comment>
<dbReference type="EC" id="1.3.1.-" evidence="9"/>
<keyword evidence="7 9" id="KW-0694">RNA-binding</keyword>
<evidence type="ECO:0000256" key="3">
    <source>
        <dbReference type="ARBA" id="ARBA00022630"/>
    </source>
</evidence>
<evidence type="ECO:0000313" key="13">
    <source>
        <dbReference type="Proteomes" id="UP001589628"/>
    </source>
</evidence>
<feature type="binding site" evidence="9">
    <location>
        <position position="146"/>
    </location>
    <ligand>
        <name>FMN</name>
        <dbReference type="ChEBI" id="CHEBI:58210"/>
    </ligand>
</feature>